<dbReference type="RefSeq" id="WP_162425245.1">
    <property type="nucleotide sequence ID" value="NZ_WVIE01000038.1"/>
</dbReference>
<dbReference type="Proteomes" id="UP000646053">
    <property type="component" value="Unassembled WGS sequence"/>
</dbReference>
<proteinExistence type="predicted"/>
<name>A0A8J7Z498_9CYAN</name>
<sequence>MRTLLFQLTGWMLFSSIVALAEASSAQDRAAQPNCQDPQTQLDMNLCAAKAAQTADRTLNQVYRRVRAIYQGTALDKQLIDAQLAWMTFRAENCTFAKRRFEGGSIAPMIEQSCMERLTRQRTEELASFLERDKL</sequence>
<evidence type="ECO:0000259" key="2">
    <source>
        <dbReference type="Pfam" id="PF07007"/>
    </source>
</evidence>
<comment type="caution">
    <text evidence="3">The sequence shown here is derived from an EMBL/GenBank/DDBJ whole genome shotgun (WGS) entry which is preliminary data.</text>
</comment>
<organism evidence="3 4">
    <name type="scientific">Myxacorys almedinensis A</name>
    <dbReference type="NCBI Taxonomy" id="2690445"/>
    <lineage>
        <taxon>Bacteria</taxon>
        <taxon>Bacillati</taxon>
        <taxon>Cyanobacteriota</taxon>
        <taxon>Cyanophyceae</taxon>
        <taxon>Leptolyngbyales</taxon>
        <taxon>Leptolyngbyaceae</taxon>
        <taxon>Myxacorys</taxon>
        <taxon>Myxacorys almedinensis</taxon>
    </lineage>
</organism>
<protein>
    <submittedName>
        <fullName evidence="3">DUF1311 domain-containing protein</fullName>
    </submittedName>
</protein>
<feature type="chain" id="PRO_5035209794" evidence="1">
    <location>
        <begin position="22"/>
        <end position="135"/>
    </location>
</feature>
<accession>A0A8J7Z498</accession>
<reference evidence="3" key="1">
    <citation type="submission" date="2019-12" db="EMBL/GenBank/DDBJ databases">
        <title>High-Quality draft genome sequences of three cyanobacteria isolated from the limestone walls of the Old Cathedral of Coimbra.</title>
        <authorList>
            <person name="Tiago I."/>
            <person name="Soares F."/>
            <person name="Portugal A."/>
        </authorList>
    </citation>
    <scope>NUCLEOTIDE SEQUENCE</scope>
    <source>
        <strain evidence="3">A</strain>
    </source>
</reference>
<gene>
    <name evidence="3" type="ORF">GS601_20940</name>
</gene>
<dbReference type="InterPro" id="IPR009739">
    <property type="entry name" value="LprI-like_N"/>
</dbReference>
<feature type="domain" description="Lysozyme inhibitor LprI-like N-terminal" evidence="2">
    <location>
        <begin position="35"/>
        <end position="126"/>
    </location>
</feature>
<feature type="signal peptide" evidence="1">
    <location>
        <begin position="1"/>
        <end position="21"/>
    </location>
</feature>
<evidence type="ECO:0000313" key="4">
    <source>
        <dbReference type="Proteomes" id="UP000646053"/>
    </source>
</evidence>
<dbReference type="Gene3D" id="1.20.1270.180">
    <property type="match status" value="1"/>
</dbReference>
<dbReference type="PANTHER" id="PTHR39176:SF1">
    <property type="entry name" value="PERIPLASMIC PROTEIN"/>
    <property type="match status" value="1"/>
</dbReference>
<evidence type="ECO:0000256" key="1">
    <source>
        <dbReference type="SAM" id="SignalP"/>
    </source>
</evidence>
<keyword evidence="1" id="KW-0732">Signal</keyword>
<evidence type="ECO:0000313" key="3">
    <source>
        <dbReference type="EMBL" id="NDJ19724.1"/>
    </source>
</evidence>
<dbReference type="Pfam" id="PF07007">
    <property type="entry name" value="LprI"/>
    <property type="match status" value="1"/>
</dbReference>
<dbReference type="AlphaFoldDB" id="A0A8J7Z498"/>
<keyword evidence="4" id="KW-1185">Reference proteome</keyword>
<dbReference type="EMBL" id="WVIE01000038">
    <property type="protein sequence ID" value="NDJ19724.1"/>
    <property type="molecule type" value="Genomic_DNA"/>
</dbReference>
<dbReference type="PANTHER" id="PTHR39176">
    <property type="entry name" value="PERIPLASMIC PROTEIN-RELATED"/>
    <property type="match status" value="1"/>
</dbReference>